<feature type="domain" description="Polyketide synthase dehydratase" evidence="1">
    <location>
        <begin position="71"/>
        <end position="153"/>
    </location>
</feature>
<name>A0A813E5F9_POLGL</name>
<organism evidence="2 3">
    <name type="scientific">Polarella glacialis</name>
    <name type="common">Dinoflagellate</name>
    <dbReference type="NCBI Taxonomy" id="89957"/>
    <lineage>
        <taxon>Eukaryota</taxon>
        <taxon>Sar</taxon>
        <taxon>Alveolata</taxon>
        <taxon>Dinophyceae</taxon>
        <taxon>Suessiales</taxon>
        <taxon>Suessiaceae</taxon>
        <taxon>Polarella</taxon>
    </lineage>
</organism>
<feature type="non-terminal residue" evidence="2">
    <location>
        <position position="162"/>
    </location>
</feature>
<dbReference type="Pfam" id="PF14765">
    <property type="entry name" value="PS-DH"/>
    <property type="match status" value="1"/>
</dbReference>
<dbReference type="Gene3D" id="3.10.129.110">
    <property type="entry name" value="Polyketide synthase dehydratase"/>
    <property type="match status" value="1"/>
</dbReference>
<dbReference type="InterPro" id="IPR049551">
    <property type="entry name" value="PKS_DH_C"/>
</dbReference>
<dbReference type="AlphaFoldDB" id="A0A813E5F9"/>
<proteinExistence type="predicted"/>
<keyword evidence="3" id="KW-1185">Reference proteome</keyword>
<accession>A0A813E5F9</accession>
<evidence type="ECO:0000313" key="2">
    <source>
        <dbReference type="EMBL" id="CAE8593147.1"/>
    </source>
</evidence>
<protein>
    <recommendedName>
        <fullName evidence="1">Polyketide synthase dehydratase domain-containing protein</fullName>
    </recommendedName>
</protein>
<evidence type="ECO:0000313" key="3">
    <source>
        <dbReference type="Proteomes" id="UP000654075"/>
    </source>
</evidence>
<dbReference type="EMBL" id="CAJNNV010006140">
    <property type="protein sequence ID" value="CAE8593147.1"/>
    <property type="molecule type" value="Genomic_DNA"/>
</dbReference>
<dbReference type="InterPro" id="IPR042104">
    <property type="entry name" value="PKS_dehydratase_sf"/>
</dbReference>
<gene>
    <name evidence="2" type="ORF">PGLA1383_LOCUS11759</name>
</gene>
<reference evidence="2" key="1">
    <citation type="submission" date="2021-02" db="EMBL/GenBank/DDBJ databases">
        <authorList>
            <person name="Dougan E. K."/>
            <person name="Rhodes N."/>
            <person name="Thang M."/>
            <person name="Chan C."/>
        </authorList>
    </citation>
    <scope>NUCLEOTIDE SEQUENCE</scope>
</reference>
<sequence>DGLISVASRVQERLSSGSSREFLEPLETRHCDAVLAAPLLEAAANRAKSLPCSRAESVRALRHAGGGMSPDSEEVDISEFYALAGKAGYVLGSRFRTVRRIVRIRGSPDSQVSGSRDLGAFVALLSAAEDGTELGYWLHPGVVDGAIQLAGLAPHGFFSAAK</sequence>
<evidence type="ECO:0000259" key="1">
    <source>
        <dbReference type="Pfam" id="PF14765"/>
    </source>
</evidence>
<feature type="non-terminal residue" evidence="2">
    <location>
        <position position="1"/>
    </location>
</feature>
<dbReference type="Proteomes" id="UP000654075">
    <property type="component" value="Unassembled WGS sequence"/>
</dbReference>
<comment type="caution">
    <text evidence="2">The sequence shown here is derived from an EMBL/GenBank/DDBJ whole genome shotgun (WGS) entry which is preliminary data.</text>
</comment>